<dbReference type="AlphaFoldDB" id="A0A443JMX1"/>
<accession>A0A443JMX1</accession>
<name>A0A443JMX1_9MICO</name>
<dbReference type="InterPro" id="IPR054202">
    <property type="entry name" value="DUF6907"/>
</dbReference>
<dbReference type="Proteomes" id="UP000285970">
    <property type="component" value="Unassembled WGS sequence"/>
</dbReference>
<sequence length="110" mass="11524">MGVNDDDPRGFAGRCEYAWCTTEHGATVHPDDEVHRSGGVGFSARVRGGAERGPGIAADVEIGILRRPSDTENWLVIEVAGGGLAMTAEGARALRRALADDPQIQAALSP</sequence>
<dbReference type="EMBL" id="RBZY01000008">
    <property type="protein sequence ID" value="RWR21851.1"/>
    <property type="molecule type" value="Genomic_DNA"/>
</dbReference>
<gene>
    <name evidence="1" type="ORF">D8Y23_03540</name>
</gene>
<evidence type="ECO:0000313" key="1">
    <source>
        <dbReference type="EMBL" id="RWR21851.1"/>
    </source>
</evidence>
<comment type="caution">
    <text evidence="1">The sequence shown here is derived from an EMBL/GenBank/DDBJ whole genome shotgun (WGS) entry which is preliminary data.</text>
</comment>
<reference evidence="1 2" key="1">
    <citation type="journal article" date="2018" name="Front. Microbiol.">
        <title>Novel Insights Into Bacterial Dimethylsulfoniopropionate Catabolism in the East China Sea.</title>
        <authorList>
            <person name="Liu J."/>
            <person name="Liu J."/>
            <person name="Zhang S.H."/>
            <person name="Liang J."/>
            <person name="Lin H."/>
            <person name="Song D."/>
            <person name="Yang G.P."/>
            <person name="Todd J.D."/>
            <person name="Zhang X.H."/>
        </authorList>
    </citation>
    <scope>NUCLEOTIDE SEQUENCE [LARGE SCALE GENOMIC DNA]</scope>
    <source>
        <strain evidence="1 2">ZYFD042</strain>
    </source>
</reference>
<dbReference type="Pfam" id="PF21848">
    <property type="entry name" value="DUF6907"/>
    <property type="match status" value="1"/>
</dbReference>
<organism evidence="1 2">
    <name type="scientific">Microbacterium enclense</name>
    <dbReference type="NCBI Taxonomy" id="993073"/>
    <lineage>
        <taxon>Bacteria</taxon>
        <taxon>Bacillati</taxon>
        <taxon>Actinomycetota</taxon>
        <taxon>Actinomycetes</taxon>
        <taxon>Micrococcales</taxon>
        <taxon>Microbacteriaceae</taxon>
        <taxon>Microbacterium</taxon>
    </lineage>
</organism>
<proteinExistence type="predicted"/>
<evidence type="ECO:0000313" key="2">
    <source>
        <dbReference type="Proteomes" id="UP000285970"/>
    </source>
</evidence>
<protein>
    <submittedName>
        <fullName evidence="1">Uncharacterized protein</fullName>
    </submittedName>
</protein>